<proteinExistence type="predicted"/>
<feature type="region of interest" description="Disordered" evidence="1">
    <location>
        <begin position="118"/>
        <end position="152"/>
    </location>
</feature>
<feature type="compositionally biased region" description="Polar residues" evidence="1">
    <location>
        <begin position="268"/>
        <end position="286"/>
    </location>
</feature>
<comment type="caution">
    <text evidence="3">The sequence shown here is derived from an EMBL/GenBank/DDBJ whole genome shotgun (WGS) entry which is preliminary data.</text>
</comment>
<protein>
    <recommendedName>
        <fullName evidence="2">Clr5 domain-containing protein</fullName>
    </recommendedName>
</protein>
<dbReference type="InterPro" id="IPR025676">
    <property type="entry name" value="Clr5_dom"/>
</dbReference>
<keyword evidence="4" id="KW-1185">Reference proteome</keyword>
<feature type="region of interest" description="Disordered" evidence="1">
    <location>
        <begin position="311"/>
        <end position="338"/>
    </location>
</feature>
<dbReference type="Pfam" id="PF14420">
    <property type="entry name" value="Clr5"/>
    <property type="match status" value="1"/>
</dbReference>
<dbReference type="Proteomes" id="UP000191004">
    <property type="component" value="Unassembled WGS sequence"/>
</dbReference>
<dbReference type="AlphaFoldDB" id="A0A1T3D1E6"/>
<dbReference type="PANTHER" id="PTHR38788">
    <property type="entry name" value="CLR5 DOMAIN-CONTAINING PROTEIN"/>
    <property type="match status" value="1"/>
</dbReference>
<evidence type="ECO:0000313" key="4">
    <source>
        <dbReference type="Proteomes" id="UP000191004"/>
    </source>
</evidence>
<evidence type="ECO:0000256" key="1">
    <source>
        <dbReference type="SAM" id="MobiDB-lite"/>
    </source>
</evidence>
<feature type="compositionally biased region" description="Low complexity" evidence="1">
    <location>
        <begin position="131"/>
        <end position="140"/>
    </location>
</feature>
<gene>
    <name evidence="3" type="ORF">A0O28_0072860</name>
</gene>
<feature type="domain" description="Clr5" evidence="2">
    <location>
        <begin position="151"/>
        <end position="203"/>
    </location>
</feature>
<organism evidence="3 4">
    <name type="scientific">Trichoderma guizhouense</name>
    <dbReference type="NCBI Taxonomy" id="1491466"/>
    <lineage>
        <taxon>Eukaryota</taxon>
        <taxon>Fungi</taxon>
        <taxon>Dikarya</taxon>
        <taxon>Ascomycota</taxon>
        <taxon>Pezizomycotina</taxon>
        <taxon>Sordariomycetes</taxon>
        <taxon>Hypocreomycetidae</taxon>
        <taxon>Hypocreales</taxon>
        <taxon>Hypocreaceae</taxon>
        <taxon>Trichoderma</taxon>
    </lineage>
</organism>
<evidence type="ECO:0000313" key="3">
    <source>
        <dbReference type="EMBL" id="OPB47162.1"/>
    </source>
</evidence>
<dbReference type="OrthoDB" id="5308957at2759"/>
<name>A0A1T3D1E6_9HYPO</name>
<evidence type="ECO:0000259" key="2">
    <source>
        <dbReference type="Pfam" id="PF14420"/>
    </source>
</evidence>
<dbReference type="PANTHER" id="PTHR38788:SF3">
    <property type="entry name" value="CLR5 DOMAIN-CONTAINING PROTEIN"/>
    <property type="match status" value="1"/>
</dbReference>
<sequence>MAGQYPGHNHHNFWNELYDNDLNALASETSGDTGLVTTQSITGDNIMMSLWQHSTSGHVNEILMSELLTPGNGAPPPRPAHPAEMAGSLNEVGSQFDNQPTGDAAYASAEALSTAVDGAQDAPPHVQTNTPAAAAEQPPNQRRPRARPPDPQVWEHHRDAIYSFYMEQNFTLAATMQLMKDHHQFHATEKMYKDKFKQWKWSKNLPKAIAARMLNIAKQRRPKRTIFRWNNRIWPIERIKKLLSRHSAEEDSSLQDDSSIPDDFTYGTPPSSGITDTESVLENSRGTDGDLEMADAATADTTEDLCKFLAEGRRRTNSTPEELYSRAQEAVKAAEAGL</sequence>
<feature type="region of interest" description="Disordered" evidence="1">
    <location>
        <begin position="250"/>
        <end position="298"/>
    </location>
</feature>
<dbReference type="EMBL" id="LVVK01000002">
    <property type="protein sequence ID" value="OPB47162.1"/>
    <property type="molecule type" value="Genomic_DNA"/>
</dbReference>
<accession>A0A1T3D1E6</accession>
<reference evidence="3 4" key="1">
    <citation type="submission" date="2016-04" db="EMBL/GenBank/DDBJ databases">
        <title>Multiple horizontal gene transfer events from other fungi enriched the ability of the initially mycotrophic fungus Trichoderma (Ascomycota) to feed on dead plant biomass.</title>
        <authorList>
            <person name="Atanasova L."/>
            <person name="Chenthamara K."/>
            <person name="Zhang J."/>
            <person name="Grujic M."/>
            <person name="Henrissat B."/>
            <person name="Kuo A."/>
            <person name="Aertz A."/>
            <person name="Salamov A."/>
            <person name="Lipzen A."/>
            <person name="Labutti K."/>
            <person name="Barry K."/>
            <person name="Miao Y."/>
            <person name="Rahimi M.J."/>
            <person name="Shen Q."/>
            <person name="Grigoriev I.V."/>
            <person name="Kubicek C.P."/>
            <person name="Druzhinina I.S."/>
        </authorList>
    </citation>
    <scope>NUCLEOTIDE SEQUENCE [LARGE SCALE GENOMIC DNA]</scope>
    <source>
        <strain evidence="3 4">NJAU 4742</strain>
    </source>
</reference>